<evidence type="ECO:0000256" key="1">
    <source>
        <dbReference type="SAM" id="MobiDB-lite"/>
    </source>
</evidence>
<sequence>MGMTLQQKLDVLCPCFAQMNAIFGSKANVEAFSELNTTSVRTIMVDSGSESNSDEEHKSMSDSCMSEEEMKKCKSTKKNIRNPQMHEALRNSPNTTTMSDVCSERVSKKKNVTHFPKWARLNMKDSNEQQDQECHRSHLKIIKNYVTLQEKKWVADLEFKRELSTQDYKFLKEKSESEYMLEKKNGLANVIRTKATGTRDKHETTRGQDFICAESVKFR</sequence>
<keyword evidence="3" id="KW-1185">Reference proteome</keyword>
<reference evidence="2" key="1">
    <citation type="submission" date="2021-03" db="EMBL/GenBank/DDBJ databases">
        <title>Draft genome sequence of rust myrtle Austropuccinia psidii MF-1, a brazilian biotype.</title>
        <authorList>
            <person name="Quecine M.C."/>
            <person name="Pachon D.M.R."/>
            <person name="Bonatelli M.L."/>
            <person name="Correr F.H."/>
            <person name="Franceschini L.M."/>
            <person name="Leite T.F."/>
            <person name="Margarido G.R.A."/>
            <person name="Almeida C.A."/>
            <person name="Ferrarezi J.A."/>
            <person name="Labate C.A."/>
        </authorList>
    </citation>
    <scope>NUCLEOTIDE SEQUENCE</scope>
    <source>
        <strain evidence="2">MF-1</strain>
    </source>
</reference>
<name>A0A9Q3HEB9_9BASI</name>
<dbReference type="EMBL" id="AVOT02016180">
    <property type="protein sequence ID" value="MBW0501162.1"/>
    <property type="molecule type" value="Genomic_DNA"/>
</dbReference>
<evidence type="ECO:0000313" key="2">
    <source>
        <dbReference type="EMBL" id="MBW0501162.1"/>
    </source>
</evidence>
<comment type="caution">
    <text evidence="2">The sequence shown here is derived from an EMBL/GenBank/DDBJ whole genome shotgun (WGS) entry which is preliminary data.</text>
</comment>
<organism evidence="2 3">
    <name type="scientific">Austropuccinia psidii MF-1</name>
    <dbReference type="NCBI Taxonomy" id="1389203"/>
    <lineage>
        <taxon>Eukaryota</taxon>
        <taxon>Fungi</taxon>
        <taxon>Dikarya</taxon>
        <taxon>Basidiomycota</taxon>
        <taxon>Pucciniomycotina</taxon>
        <taxon>Pucciniomycetes</taxon>
        <taxon>Pucciniales</taxon>
        <taxon>Sphaerophragmiaceae</taxon>
        <taxon>Austropuccinia</taxon>
    </lineage>
</organism>
<evidence type="ECO:0000313" key="3">
    <source>
        <dbReference type="Proteomes" id="UP000765509"/>
    </source>
</evidence>
<dbReference type="AlphaFoldDB" id="A0A9Q3HEB9"/>
<feature type="region of interest" description="Disordered" evidence="1">
    <location>
        <begin position="46"/>
        <end position="68"/>
    </location>
</feature>
<protein>
    <submittedName>
        <fullName evidence="2">Uncharacterized protein</fullName>
    </submittedName>
</protein>
<gene>
    <name evidence="2" type="ORF">O181_040877</name>
</gene>
<accession>A0A9Q3HEB9</accession>
<dbReference type="Proteomes" id="UP000765509">
    <property type="component" value="Unassembled WGS sequence"/>
</dbReference>
<proteinExistence type="predicted"/>